<dbReference type="InterPro" id="IPR006311">
    <property type="entry name" value="TAT_signal"/>
</dbReference>
<evidence type="ECO:0000313" key="5">
    <source>
        <dbReference type="EMBL" id="GAA2499515.1"/>
    </source>
</evidence>
<dbReference type="InterPro" id="IPR050490">
    <property type="entry name" value="Bact_solute-bd_prot1"/>
</dbReference>
<dbReference type="PANTHER" id="PTHR43649:SF31">
    <property type="entry name" value="SN-GLYCEROL-3-PHOSPHATE-BINDING PERIPLASMIC PROTEIN UGPB"/>
    <property type="match status" value="1"/>
</dbReference>
<name>A0ABP5ZK06_9ACTN</name>
<gene>
    <name evidence="5" type="primary">ngcE</name>
    <name evidence="5" type="ORF">GCM10010406_40070</name>
</gene>
<organism evidence="5 6">
    <name type="scientific">Streptomyces thermolineatus</name>
    <dbReference type="NCBI Taxonomy" id="44033"/>
    <lineage>
        <taxon>Bacteria</taxon>
        <taxon>Bacillati</taxon>
        <taxon>Actinomycetota</taxon>
        <taxon>Actinomycetes</taxon>
        <taxon>Kitasatosporales</taxon>
        <taxon>Streptomycetaceae</taxon>
        <taxon>Streptomyces</taxon>
    </lineage>
</organism>
<comment type="similarity">
    <text evidence="2">Belongs to the bacterial solute-binding protein 1 family.</text>
</comment>
<keyword evidence="3" id="KW-0813">Transport</keyword>
<sequence length="478" mass="51334">MGSTSATNGFGRRDLIRRAAAIGLAAVPASGLLSACASGGSDGEKAEKGTRSAKNPLAVNEKAPLDVVIFDGGFGDQYAKDAEKLYAAAFPGAEIKHKATQEIQPLLQPRFVAGNPPDLIDNSGAKLMDVASLAAKGQLADLNTLLDAPSYDDPSVKVRDTLVPSTIEIGKFGGEEVYTLNYAFTVYGLWHSKKLLEDNDWEYPRTWDAMMSLCAKAKKKGIAGWTYAGKHPYYIPFAFYPFIAKAGGMQVFADIANLEPNAWKHDAVKDAFEAYHELAAKGYVLKGTPGLDHIQSQTEWTKGKALFIPNGSWVENEAKKTTPADFAMTVAPPPSLGSSDAMPFETVWASPGEPFIVPEQARNAAGGMELLRIMLSRKSAQNFAKLVSSLTSVKGAVDGMELPSGLASANAVLNAAGDNVLVPRIDEWYKEFHREQVGGALAELMAGRIRPAEAIARIQKDADALAKDDSVKKYEFTV</sequence>
<evidence type="ECO:0000256" key="4">
    <source>
        <dbReference type="ARBA" id="ARBA00022729"/>
    </source>
</evidence>
<dbReference type="Gene3D" id="3.40.190.10">
    <property type="entry name" value="Periplasmic binding protein-like II"/>
    <property type="match status" value="1"/>
</dbReference>
<dbReference type="SUPFAM" id="SSF53850">
    <property type="entry name" value="Periplasmic binding protein-like II"/>
    <property type="match status" value="1"/>
</dbReference>
<dbReference type="PANTHER" id="PTHR43649">
    <property type="entry name" value="ARABINOSE-BINDING PROTEIN-RELATED"/>
    <property type="match status" value="1"/>
</dbReference>
<evidence type="ECO:0000256" key="2">
    <source>
        <dbReference type="ARBA" id="ARBA00008520"/>
    </source>
</evidence>
<dbReference type="NCBIfam" id="TIGR03851">
    <property type="entry name" value="chitin_NgcE"/>
    <property type="match status" value="1"/>
</dbReference>
<proteinExistence type="inferred from homology"/>
<dbReference type="InterPro" id="IPR006059">
    <property type="entry name" value="SBP"/>
</dbReference>
<dbReference type="RefSeq" id="WP_344384560.1">
    <property type="nucleotide sequence ID" value="NZ_BAAATA010000026.1"/>
</dbReference>
<dbReference type="PROSITE" id="PS51318">
    <property type="entry name" value="TAT"/>
    <property type="match status" value="1"/>
</dbReference>
<reference evidence="6" key="1">
    <citation type="journal article" date="2019" name="Int. J. Syst. Evol. Microbiol.">
        <title>The Global Catalogue of Microorganisms (GCM) 10K type strain sequencing project: providing services to taxonomists for standard genome sequencing and annotation.</title>
        <authorList>
            <consortium name="The Broad Institute Genomics Platform"/>
            <consortium name="The Broad Institute Genome Sequencing Center for Infectious Disease"/>
            <person name="Wu L."/>
            <person name="Ma J."/>
        </authorList>
    </citation>
    <scope>NUCLEOTIDE SEQUENCE [LARGE SCALE GENOMIC DNA]</scope>
    <source>
        <strain evidence="6">JCM 6307</strain>
    </source>
</reference>
<dbReference type="InterPro" id="IPR022386">
    <property type="entry name" value="Chitin_NgcE"/>
</dbReference>
<keyword evidence="6" id="KW-1185">Reference proteome</keyword>
<evidence type="ECO:0000256" key="3">
    <source>
        <dbReference type="ARBA" id="ARBA00022448"/>
    </source>
</evidence>
<dbReference type="EMBL" id="BAAATA010000026">
    <property type="protein sequence ID" value="GAA2499515.1"/>
    <property type="molecule type" value="Genomic_DNA"/>
</dbReference>
<comment type="subcellular location">
    <subcellularLocation>
        <location evidence="1">Cell envelope</location>
    </subcellularLocation>
</comment>
<dbReference type="Pfam" id="PF01547">
    <property type="entry name" value="SBP_bac_1"/>
    <property type="match status" value="1"/>
</dbReference>
<comment type="caution">
    <text evidence="5">The sequence shown here is derived from an EMBL/GenBank/DDBJ whole genome shotgun (WGS) entry which is preliminary data.</text>
</comment>
<dbReference type="Proteomes" id="UP001501358">
    <property type="component" value="Unassembled WGS sequence"/>
</dbReference>
<accession>A0ABP5ZK06</accession>
<protein>
    <submittedName>
        <fullName evidence="5">N-acetylglucosamine/diacetylchitobiose ABC transporter substrate-binding protein</fullName>
    </submittedName>
</protein>
<keyword evidence="4" id="KW-0732">Signal</keyword>
<evidence type="ECO:0000313" key="6">
    <source>
        <dbReference type="Proteomes" id="UP001501358"/>
    </source>
</evidence>
<evidence type="ECO:0000256" key="1">
    <source>
        <dbReference type="ARBA" id="ARBA00004196"/>
    </source>
</evidence>